<dbReference type="InterPro" id="IPR008969">
    <property type="entry name" value="CarboxyPept-like_regulatory"/>
</dbReference>
<sequence>MKRFFAALLLGLSSAIAAGATWASEHDSARPVSTSAGNPTEARMRLAGTSNVDLRNLSGGTPVRRDAFRAAAPEFAPRELPGATGAASENAAPVVGAAAPAPIANFDGLDFATFGATYPPDANGDVGPVYFIQAINSSVGIFRKSDGLRVAAFTLDTFMSQGAFGNPCDTNNRGDAVVLYDTFEDRWVIADIALTVDGSGNVINPPGAFQCFAVSKTGDPVSGGWNYYAIPIAGGVNDSPKLGIWPDGIYVSGNLLNLQAPNAFVAPRVYALNKAQMYAGLPTVQIVSFDAPSADFSLLPGNARLQTGTPPAGTPNYFVSTWQFLNGLTVYKFHVDWDHISLSTFTGPDVPLAATSWPNASVAGAPSLGGNSLDVVQIRAMPQVQYTNLGGVESLWATHTVRRANTTGFAAPRWYQVNVTGGTVAANLPQATTWDPDGANVMHRFIPSLAVNRAGDMALGYTTSSSTTKPALKYAGRLAGDPVNTFSQTEQLLIQGAGTQTGSCAGSTCARWGEYSAMTLDPDGCTFWMTGEYYAADGLNYQTRIGSFSYPSCTPVGAGGTVSGVVTAAVGGAPLNGATVSLGSRTTTTDATGTYTFTAIPAGTYPSISARFPGCITGTANNIPVGDSITTTQNFALGAAAQTACLTDTTQSDFQAGLPTNVDLVTSPADVILAGGPNVDQQNASLGTSGVGITTTTWGGQTFTPSVTGLITRVDVNLFCSGCTGTIPNLTLSIRAASSGLPTGADLASGTIAGFNSGASAYYTANLVTPIVLNAGTQYAFVVRPTANPSPGTYALTRSGTSTAGADVYVGGSRVAGATSGTVWSIPLTGGIQTDTGFKVYMDTGYRAAGDLISSVKDANPEPGHAPNWPTLSWNATVPANTSLRFQVAASNAFTGPFNFVGPDGTAATFFTTSGASLSQFDGNRYLRYRAYLATTDSAASPTLNDVTVCHTNPCIPPPTPTVTPGGPTTFCAGGSVSLTSSSASGNQWSLNGNPIGGATLQSFVATASGDYTTTTTNEFQCSSASSAITTVTVNPLPPTPTVTPGGPTTFYAGGSVTLTSSSPSGNQWYLNGNPIGGATGQQYVATASGNYSVAVASSGCSSASSPVAVTAMAPPDLSITVTNGVTQVNPGGVTTYTVTASNNGPSPAPGSTVADTFPAALTCTWTCVGTGGGTCTASGSGNINDTVNLPVSGSVTYTASCTIAASASGTISNTATVSAPPGATDPVPGNNAATDMDSLITVADVSIAMTDNRQFVQIGNTLNYVIGVANAGPSNATVTVTDALPAQLGSGSWTCVPTGGASCAGGSGNTLSDVATLPAGSQASYLYSATVLGSGPNEEIANTATVGLLVGTDPAPGNNSATDTDAVVIFRNGFEGSSSLQAKVAGEGGDIVAAALRVDARLLGALNIAPRFIASGRTADGGVLFTLELARLGKDVALRTSTTDRSGANERSTWRPVNLGRHLLSFAWQPAADGNGAFLTINGDAAFLLDTGVPGSLADLWIATENDVPWLVLPAR</sequence>
<organism evidence="3 4">
    <name type="scientific">Tahibacter soli</name>
    <dbReference type="NCBI Taxonomy" id="2983605"/>
    <lineage>
        <taxon>Bacteria</taxon>
        <taxon>Pseudomonadati</taxon>
        <taxon>Pseudomonadota</taxon>
        <taxon>Gammaproteobacteria</taxon>
        <taxon>Lysobacterales</taxon>
        <taxon>Rhodanobacteraceae</taxon>
        <taxon>Tahibacter</taxon>
    </lineage>
</organism>
<keyword evidence="4" id="KW-1185">Reference proteome</keyword>
<feature type="domain" description="DUF11" evidence="2">
    <location>
        <begin position="1245"/>
        <end position="1364"/>
    </location>
</feature>
<evidence type="ECO:0000259" key="2">
    <source>
        <dbReference type="Pfam" id="PF01345"/>
    </source>
</evidence>
<dbReference type="InterPro" id="IPR001434">
    <property type="entry name" value="OmcB-like_DUF11"/>
</dbReference>
<dbReference type="Proteomes" id="UP001139971">
    <property type="component" value="Unassembled WGS sequence"/>
</dbReference>
<name>A0A9X3YSN1_9GAMM</name>
<dbReference type="InterPro" id="IPR047589">
    <property type="entry name" value="DUF11_rpt"/>
</dbReference>
<dbReference type="RefSeq" id="WP_263542468.1">
    <property type="nucleotide sequence ID" value="NZ_JAOVZO020000023.1"/>
</dbReference>
<evidence type="ECO:0000313" key="4">
    <source>
        <dbReference type="Proteomes" id="UP001139971"/>
    </source>
</evidence>
<reference evidence="3" key="1">
    <citation type="submission" date="2023-02" db="EMBL/GenBank/DDBJ databases">
        <title>Tahibacter soli sp. nov. isolated from soil.</title>
        <authorList>
            <person name="Baek J.H."/>
            <person name="Lee J.K."/>
            <person name="Choi D.G."/>
            <person name="Jeon C.O."/>
        </authorList>
    </citation>
    <scope>NUCLEOTIDE SEQUENCE</scope>
    <source>
        <strain evidence="3">BL</strain>
    </source>
</reference>
<dbReference type="Pfam" id="PF01345">
    <property type="entry name" value="DUF11"/>
    <property type="match status" value="2"/>
</dbReference>
<gene>
    <name evidence="3" type="ORF">OD750_027310</name>
</gene>
<feature type="chain" id="PRO_5040999198" evidence="1">
    <location>
        <begin position="18"/>
        <end position="1517"/>
    </location>
</feature>
<dbReference type="Pfam" id="PF13620">
    <property type="entry name" value="CarboxypepD_reg"/>
    <property type="match status" value="1"/>
</dbReference>
<evidence type="ECO:0000256" key="1">
    <source>
        <dbReference type="SAM" id="SignalP"/>
    </source>
</evidence>
<protein>
    <submittedName>
        <fullName evidence="3">DUF11 domain-containing protein</fullName>
    </submittedName>
</protein>
<dbReference type="InterPro" id="IPR013783">
    <property type="entry name" value="Ig-like_fold"/>
</dbReference>
<feature type="domain" description="DUF11" evidence="2">
    <location>
        <begin position="1117"/>
        <end position="1235"/>
    </location>
</feature>
<evidence type="ECO:0000313" key="3">
    <source>
        <dbReference type="EMBL" id="MDC8016253.1"/>
    </source>
</evidence>
<comment type="caution">
    <text evidence="3">The sequence shown here is derived from an EMBL/GenBank/DDBJ whole genome shotgun (WGS) entry which is preliminary data.</text>
</comment>
<keyword evidence="1" id="KW-0732">Signal</keyword>
<feature type="signal peptide" evidence="1">
    <location>
        <begin position="1"/>
        <end position="17"/>
    </location>
</feature>
<dbReference type="Gene3D" id="2.60.40.10">
    <property type="entry name" value="Immunoglobulins"/>
    <property type="match status" value="3"/>
</dbReference>
<dbReference type="Gene3D" id="2.60.40.1120">
    <property type="entry name" value="Carboxypeptidase-like, regulatory domain"/>
    <property type="match status" value="1"/>
</dbReference>
<dbReference type="NCBIfam" id="TIGR01451">
    <property type="entry name" value="B_ant_repeat"/>
    <property type="match status" value="2"/>
</dbReference>
<dbReference type="EMBL" id="JAOVZO020000023">
    <property type="protein sequence ID" value="MDC8016253.1"/>
    <property type="molecule type" value="Genomic_DNA"/>
</dbReference>
<accession>A0A9X3YSN1</accession>
<proteinExistence type="predicted"/>
<dbReference type="SUPFAM" id="SSF49464">
    <property type="entry name" value="Carboxypeptidase regulatory domain-like"/>
    <property type="match status" value="1"/>
</dbReference>